<dbReference type="InterPro" id="IPR002933">
    <property type="entry name" value="Peptidase_M20"/>
</dbReference>
<evidence type="ECO:0000256" key="6">
    <source>
        <dbReference type="HAMAP-Rule" id="MF_00550"/>
    </source>
</evidence>
<dbReference type="Proteomes" id="UP000694232">
    <property type="component" value="Chromosome 2"/>
</dbReference>
<evidence type="ECO:0000256" key="2">
    <source>
        <dbReference type="ARBA" id="ARBA00022670"/>
    </source>
</evidence>
<dbReference type="NCBIfam" id="NF003976">
    <property type="entry name" value="PRK05469.1"/>
    <property type="match status" value="1"/>
</dbReference>
<feature type="domain" description="Peptidase M20 dimerisation" evidence="7">
    <location>
        <begin position="206"/>
        <end position="309"/>
    </location>
</feature>
<feature type="binding site" evidence="6">
    <location>
        <position position="175"/>
    </location>
    <ligand>
        <name>Zn(2+)</name>
        <dbReference type="ChEBI" id="CHEBI:29105"/>
        <label>2</label>
    </ligand>
</feature>
<comment type="catalytic activity">
    <reaction evidence="6">
        <text>Release of the N-terminal residue from a tripeptide.</text>
        <dbReference type="EC" id="3.4.11.4"/>
    </reaction>
</comment>
<dbReference type="PIRSF" id="PIRSF037215">
    <property type="entry name" value="Peptidase_M20B"/>
    <property type="match status" value="1"/>
</dbReference>
<dbReference type="GO" id="GO:0008270">
    <property type="term" value="F:zinc ion binding"/>
    <property type="evidence" value="ECO:0007669"/>
    <property type="project" value="UniProtKB-UniRule"/>
</dbReference>
<keyword evidence="9" id="KW-1185">Reference proteome</keyword>
<feature type="binding site" evidence="6">
    <location>
        <position position="140"/>
    </location>
    <ligand>
        <name>Zn(2+)</name>
        <dbReference type="ChEBI" id="CHEBI:29105"/>
        <label>1</label>
    </ligand>
</feature>
<dbReference type="InterPro" id="IPR011650">
    <property type="entry name" value="Peptidase_M20_dimer"/>
</dbReference>
<feature type="binding site" evidence="6">
    <location>
        <position position="379"/>
    </location>
    <ligand>
        <name>Zn(2+)</name>
        <dbReference type="ChEBI" id="CHEBI:29105"/>
        <label>2</label>
    </ligand>
</feature>
<dbReference type="GO" id="GO:0043171">
    <property type="term" value="P:peptide catabolic process"/>
    <property type="evidence" value="ECO:0007669"/>
    <property type="project" value="UniProtKB-UniRule"/>
</dbReference>
<protein>
    <recommendedName>
        <fullName evidence="6">Peptidase T</fullName>
        <ecNumber evidence="6">3.4.11.4</ecNumber>
    </recommendedName>
    <alternativeName>
        <fullName evidence="6">Aminotripeptidase</fullName>
        <shortName evidence="6">Tripeptidase</shortName>
    </alternativeName>
    <alternativeName>
        <fullName evidence="6">Tripeptide aminopeptidase</fullName>
    </alternativeName>
</protein>
<accession>A0A975U651</accession>
<comment type="cofactor">
    <cofactor evidence="6">
        <name>Zn(2+)</name>
        <dbReference type="ChEBI" id="CHEBI:29105"/>
    </cofactor>
    <text evidence="6">Binds 2 Zn(2+) ions per subunit.</text>
</comment>
<proteinExistence type="inferred from homology"/>
<dbReference type="RefSeq" id="WP_218561742.1">
    <property type="nucleotide sequence ID" value="NZ_CP076642.1"/>
</dbReference>
<dbReference type="GO" id="GO:0006508">
    <property type="term" value="P:proteolysis"/>
    <property type="evidence" value="ECO:0007669"/>
    <property type="project" value="UniProtKB-UniRule"/>
</dbReference>
<dbReference type="InterPro" id="IPR010161">
    <property type="entry name" value="Peptidase_M20B"/>
</dbReference>
<dbReference type="NCBIfam" id="NF009920">
    <property type="entry name" value="PRK13381.1"/>
    <property type="match status" value="1"/>
</dbReference>
<sequence>MENLVGRFLRYVTYDTQSKPKNHHCPSSTGQKAFALMLHDELLELGLSEVTLDEHGYVMAKLKSNVDYAVPAIGFIAHMDTAPDASGKNIKPQIVENYQGGDIALGRGDEVLSPIHYPELHHLHGFNLITTDGKTLLGADDKAGVAEIITALAVLIAHPEIEHGDICVAFTPDEEIGRGAHHFDVKKFGAQWAYTVDGGPVGELEYENFHAATASVICHGVCVHPGTAKNKLVNAMQIAARFILMMPEQETPEHTDGYQGFYHLAAAKMAVAKSELDYLLRDFEREGLEARKRCMQDIVSTLNSQLKKGRVELIIHDCYANMKEKIAPHPHIIELAQAAMEECGVEPLIKPIRGGTDGARLSFMGLPCPNLFTGGYNFHGIHEFITIEGMEQAVKVLVKLAQKTAQRYQS</sequence>
<keyword evidence="5 6" id="KW-0482">Metalloprotease</keyword>
<comment type="subcellular location">
    <subcellularLocation>
        <location evidence="6">Cytoplasm</location>
    </subcellularLocation>
</comment>
<dbReference type="GO" id="GO:0008237">
    <property type="term" value="F:metallopeptidase activity"/>
    <property type="evidence" value="ECO:0007669"/>
    <property type="project" value="UniProtKB-KW"/>
</dbReference>
<dbReference type="CDD" id="cd03892">
    <property type="entry name" value="M20_peptT"/>
    <property type="match status" value="1"/>
</dbReference>
<comment type="function">
    <text evidence="6">Cleaves the N-terminal amino acid of tripeptides.</text>
</comment>
<dbReference type="AlphaFoldDB" id="A0A975U651"/>
<evidence type="ECO:0000256" key="5">
    <source>
        <dbReference type="ARBA" id="ARBA00023049"/>
    </source>
</evidence>
<keyword evidence="6" id="KW-0963">Cytoplasm</keyword>
<dbReference type="PROSITE" id="PS00758">
    <property type="entry name" value="ARGE_DAPE_CPG2_1"/>
    <property type="match status" value="1"/>
</dbReference>
<reference evidence="8" key="1">
    <citation type="submission" date="2021-06" db="EMBL/GenBank/DDBJ databases">
        <title>Vibrio nov. sp., novel gut bacterium isolated from Yellow Sea oyster.</title>
        <authorList>
            <person name="Muhammad N."/>
            <person name="Nguyen T.H."/>
            <person name="Lee Y.-J."/>
            <person name="Ko J."/>
            <person name="Kim S.-G."/>
        </authorList>
    </citation>
    <scope>NUCLEOTIDE SEQUENCE</scope>
    <source>
        <strain evidence="8">OG9-811</strain>
    </source>
</reference>
<keyword evidence="6 8" id="KW-0031">Aminopeptidase</keyword>
<evidence type="ECO:0000256" key="3">
    <source>
        <dbReference type="ARBA" id="ARBA00022723"/>
    </source>
</evidence>
<evidence type="ECO:0000256" key="4">
    <source>
        <dbReference type="ARBA" id="ARBA00022801"/>
    </source>
</evidence>
<evidence type="ECO:0000313" key="8">
    <source>
        <dbReference type="EMBL" id="QXO15883.1"/>
    </source>
</evidence>
<dbReference type="HAMAP" id="MF_00550">
    <property type="entry name" value="Aminopeptidase_M20"/>
    <property type="match status" value="1"/>
</dbReference>
<dbReference type="GO" id="GO:0045148">
    <property type="term" value="F:tripeptide aminopeptidase activity"/>
    <property type="evidence" value="ECO:0007669"/>
    <property type="project" value="UniProtKB-UniRule"/>
</dbReference>
<dbReference type="Pfam" id="PF01546">
    <property type="entry name" value="Peptidase_M20"/>
    <property type="match status" value="1"/>
</dbReference>
<comment type="similarity">
    <text evidence="1 6">Belongs to the peptidase M20B family.</text>
</comment>
<name>A0A975U651_9VIBR</name>
<feature type="binding site" evidence="6">
    <location>
        <position position="78"/>
    </location>
    <ligand>
        <name>Zn(2+)</name>
        <dbReference type="ChEBI" id="CHEBI:29105"/>
        <label>1</label>
    </ligand>
</feature>
<evidence type="ECO:0000259" key="7">
    <source>
        <dbReference type="Pfam" id="PF07687"/>
    </source>
</evidence>
<evidence type="ECO:0000256" key="1">
    <source>
        <dbReference type="ARBA" id="ARBA00009692"/>
    </source>
</evidence>
<gene>
    <name evidence="6 8" type="primary">pepT</name>
    <name evidence="8" type="ORF">KNV97_05640</name>
</gene>
<dbReference type="PANTHER" id="PTHR42994">
    <property type="entry name" value="PEPTIDASE T"/>
    <property type="match status" value="1"/>
</dbReference>
<feature type="binding site" evidence="6">
    <location>
        <position position="197"/>
    </location>
    <ligand>
        <name>Zn(2+)</name>
        <dbReference type="ChEBI" id="CHEBI:29105"/>
        <label>1</label>
    </ligand>
</feature>
<dbReference type="NCBIfam" id="TIGR01882">
    <property type="entry name" value="peptidase-T"/>
    <property type="match status" value="1"/>
</dbReference>
<keyword evidence="2 6" id="KW-0645">Protease</keyword>
<organism evidence="8 9">
    <name type="scientific">Vibrio ostreae</name>
    <dbReference type="NCBI Taxonomy" id="2841925"/>
    <lineage>
        <taxon>Bacteria</taxon>
        <taxon>Pseudomonadati</taxon>
        <taxon>Pseudomonadota</taxon>
        <taxon>Gammaproteobacteria</taxon>
        <taxon>Vibrionales</taxon>
        <taxon>Vibrionaceae</taxon>
        <taxon>Vibrio</taxon>
    </lineage>
</organism>
<feature type="active site" evidence="6">
    <location>
        <position position="80"/>
    </location>
</feature>
<evidence type="ECO:0000313" key="9">
    <source>
        <dbReference type="Proteomes" id="UP000694232"/>
    </source>
</evidence>
<keyword evidence="4 6" id="KW-0378">Hydrolase</keyword>
<feature type="active site" description="Proton acceptor" evidence="6">
    <location>
        <position position="174"/>
    </location>
</feature>
<dbReference type="PANTHER" id="PTHR42994:SF1">
    <property type="entry name" value="PEPTIDASE T"/>
    <property type="match status" value="1"/>
</dbReference>
<dbReference type="EMBL" id="CP076642">
    <property type="protein sequence ID" value="QXO15883.1"/>
    <property type="molecule type" value="Genomic_DNA"/>
</dbReference>
<dbReference type="Pfam" id="PF07687">
    <property type="entry name" value="M20_dimer"/>
    <property type="match status" value="1"/>
</dbReference>
<dbReference type="GO" id="GO:0005829">
    <property type="term" value="C:cytosol"/>
    <property type="evidence" value="ECO:0007669"/>
    <property type="project" value="TreeGrafter"/>
</dbReference>
<keyword evidence="3 6" id="KW-0479">Metal-binding</keyword>
<dbReference type="KEGG" id="vos:KNV97_05640"/>
<dbReference type="InterPro" id="IPR001261">
    <property type="entry name" value="ArgE/DapE_CS"/>
</dbReference>
<feature type="binding site" evidence="6">
    <location>
        <position position="140"/>
    </location>
    <ligand>
        <name>Zn(2+)</name>
        <dbReference type="ChEBI" id="CHEBI:29105"/>
        <label>2</label>
    </ligand>
</feature>
<dbReference type="PROSITE" id="PS00759">
    <property type="entry name" value="ARGE_DAPE_CPG2_2"/>
    <property type="match status" value="1"/>
</dbReference>
<dbReference type="EC" id="3.4.11.4" evidence="6"/>
<keyword evidence="6" id="KW-0862">Zinc</keyword>